<dbReference type="Proteomes" id="UP000515512">
    <property type="component" value="Chromosome"/>
</dbReference>
<reference evidence="2 3" key="1">
    <citation type="submission" date="2020-07" db="EMBL/GenBank/DDBJ databases">
        <authorList>
            <person name="Zhuang K."/>
            <person name="Ran Y."/>
        </authorList>
    </citation>
    <scope>NUCLEOTIDE SEQUENCE [LARGE SCALE GENOMIC DNA]</scope>
    <source>
        <strain evidence="2 3">WCH-YHL-001</strain>
    </source>
</reference>
<dbReference type="KEGG" id="nhu:H0264_37150"/>
<organism evidence="2 3">
    <name type="scientific">Nocardia huaxiensis</name>
    <dbReference type="NCBI Taxonomy" id="2755382"/>
    <lineage>
        <taxon>Bacteria</taxon>
        <taxon>Bacillati</taxon>
        <taxon>Actinomycetota</taxon>
        <taxon>Actinomycetes</taxon>
        <taxon>Mycobacteriales</taxon>
        <taxon>Nocardiaceae</taxon>
        <taxon>Nocardia</taxon>
    </lineage>
</organism>
<accession>A0A7D6Z1W9</accession>
<sequence>MLGGVAVAVVLVVVIGLVVALGGGDDPAPAAATTANATQLVPATAAPTTTAPSTTKSTTKSTTAAASTTPIPADAKPIVDAMPAALRTAVSPNFARTKTPGYTDDDVFTTGAEFSILSSDALVSGLLDRAKDPLVMAHISTDPSKLPGLWRSKFPDRLTEKGGKLIRFDEKSSSGTVEYFNPDTKLYVAVTNMKDKASALAFIERAGL</sequence>
<keyword evidence="3" id="KW-1185">Reference proteome</keyword>
<evidence type="ECO:0008006" key="4">
    <source>
        <dbReference type="Google" id="ProtNLM"/>
    </source>
</evidence>
<dbReference type="AlphaFoldDB" id="A0A7D6Z1W9"/>
<name>A0A7D6Z1W9_9NOCA</name>
<gene>
    <name evidence="2" type="ORF">H0264_37150</name>
</gene>
<evidence type="ECO:0000313" key="2">
    <source>
        <dbReference type="EMBL" id="QLY30666.1"/>
    </source>
</evidence>
<proteinExistence type="predicted"/>
<dbReference type="EMBL" id="CP059399">
    <property type="protein sequence ID" value="QLY30666.1"/>
    <property type="molecule type" value="Genomic_DNA"/>
</dbReference>
<evidence type="ECO:0000313" key="3">
    <source>
        <dbReference type="Proteomes" id="UP000515512"/>
    </source>
</evidence>
<evidence type="ECO:0000256" key="1">
    <source>
        <dbReference type="SAM" id="MobiDB-lite"/>
    </source>
</evidence>
<feature type="region of interest" description="Disordered" evidence="1">
    <location>
        <begin position="43"/>
        <end position="69"/>
    </location>
</feature>
<dbReference type="RefSeq" id="WP_181581864.1">
    <property type="nucleotide sequence ID" value="NZ_CP059399.1"/>
</dbReference>
<protein>
    <recommendedName>
        <fullName evidence="4">DUF4245 domain-containing protein</fullName>
    </recommendedName>
</protein>